<organism evidence="1 2">
    <name type="scientific">Tilletia horrida</name>
    <dbReference type="NCBI Taxonomy" id="155126"/>
    <lineage>
        <taxon>Eukaryota</taxon>
        <taxon>Fungi</taxon>
        <taxon>Dikarya</taxon>
        <taxon>Basidiomycota</taxon>
        <taxon>Ustilaginomycotina</taxon>
        <taxon>Exobasidiomycetes</taxon>
        <taxon>Tilletiales</taxon>
        <taxon>Tilletiaceae</taxon>
        <taxon>Tilletia</taxon>
    </lineage>
</organism>
<comment type="caution">
    <text evidence="1">The sequence shown here is derived from an EMBL/GenBank/DDBJ whole genome shotgun (WGS) entry which is preliminary data.</text>
</comment>
<sequence length="198" mass="21517">MSNWLPYDLVSILPRTLPSTSAAPSVGSKAPALEGVDFTQSGGPHLVAFVRHCGCPFAQKEVQLLGKAVKDSGDKVKVVIVQHAEQAAIDNWWKAIEGDKHLPNANIISDPEHKVYAAWGIGSLSFFGLFWPPSLYELIKLGYQEGVVNTATQKGAWRFQNSGGFAIDAQGNVQYSKIARHPGDVVPYDLIWTKAACN</sequence>
<dbReference type="PANTHER" id="PTHR42336">
    <property type="entry name" value="THIOREDOXIN DOMAIN-CONTAINING PROTEIN-RELATED"/>
    <property type="match status" value="1"/>
</dbReference>
<proteinExistence type="predicted"/>
<dbReference type="EMBL" id="JAPDMQ010000435">
    <property type="protein sequence ID" value="KAK0524749.1"/>
    <property type="molecule type" value="Genomic_DNA"/>
</dbReference>
<dbReference type="Proteomes" id="UP001176521">
    <property type="component" value="Unassembled WGS sequence"/>
</dbReference>
<gene>
    <name evidence="1" type="ORF">OC842_005728</name>
</gene>
<evidence type="ECO:0000313" key="2">
    <source>
        <dbReference type="Proteomes" id="UP001176521"/>
    </source>
</evidence>
<protein>
    <recommendedName>
        <fullName evidence="3">Alkyl hydroperoxide reductase subunit C/ Thiol specific antioxidant domain-containing protein</fullName>
    </recommendedName>
</protein>
<dbReference type="AlphaFoldDB" id="A0AAN6JIC9"/>
<accession>A0AAN6JIC9</accession>
<keyword evidence="2" id="KW-1185">Reference proteome</keyword>
<dbReference type="PANTHER" id="PTHR42336:SF1">
    <property type="entry name" value="ALKYL HYDROPEROXIDE REDUCTASE SUBUNIT C_ THIOL SPECIFIC ANTIOXIDANT DOMAIN-CONTAINING PROTEIN"/>
    <property type="match status" value="1"/>
</dbReference>
<name>A0AAN6JIC9_9BASI</name>
<dbReference type="InterPro" id="IPR036249">
    <property type="entry name" value="Thioredoxin-like_sf"/>
</dbReference>
<reference evidence="1" key="1">
    <citation type="journal article" date="2023" name="PhytoFront">
        <title>Draft Genome Resources of Seven Strains of Tilletia horrida, Causal Agent of Kernel Smut of Rice.</title>
        <authorList>
            <person name="Khanal S."/>
            <person name="Antony Babu S."/>
            <person name="Zhou X.G."/>
        </authorList>
    </citation>
    <scope>NUCLEOTIDE SEQUENCE</scope>
    <source>
        <strain evidence="1">TX3</strain>
    </source>
</reference>
<dbReference type="Gene3D" id="3.40.30.10">
    <property type="entry name" value="Glutaredoxin"/>
    <property type="match status" value="1"/>
</dbReference>
<dbReference type="SUPFAM" id="SSF52833">
    <property type="entry name" value="Thioredoxin-like"/>
    <property type="match status" value="1"/>
</dbReference>
<evidence type="ECO:0008006" key="3">
    <source>
        <dbReference type="Google" id="ProtNLM"/>
    </source>
</evidence>
<evidence type="ECO:0000313" key="1">
    <source>
        <dbReference type="EMBL" id="KAK0524749.1"/>
    </source>
</evidence>